<keyword evidence="3 6" id="KW-0812">Transmembrane</keyword>
<dbReference type="SUPFAM" id="SSF103473">
    <property type="entry name" value="MFS general substrate transporter"/>
    <property type="match status" value="1"/>
</dbReference>
<protein>
    <recommendedName>
        <fullName evidence="7">Major facilitator superfamily (MFS) profile domain-containing protein</fullName>
    </recommendedName>
</protein>
<dbReference type="OrthoDB" id="5086884at2759"/>
<comment type="subcellular location">
    <subcellularLocation>
        <location evidence="1">Membrane</location>
        <topology evidence="1">Multi-pass membrane protein</topology>
    </subcellularLocation>
</comment>
<dbReference type="CDD" id="cd17325">
    <property type="entry name" value="MFS_MdtG_SLC18_like"/>
    <property type="match status" value="1"/>
</dbReference>
<dbReference type="STRING" id="225359.A0A2S4PMK2"/>
<reference evidence="8 9" key="1">
    <citation type="submission" date="2017-10" db="EMBL/GenBank/DDBJ databases">
        <title>Development of genomic resources for the powdery mildew, Erysiphe pulchra.</title>
        <authorList>
            <person name="Wadl P.A."/>
            <person name="Mack B.M."/>
            <person name="Moore G."/>
            <person name="Beltz S.B."/>
        </authorList>
    </citation>
    <scope>NUCLEOTIDE SEQUENCE [LARGE SCALE GENOMIC DNA]</scope>
    <source>
        <strain evidence="8">Cflorida</strain>
    </source>
</reference>
<feature type="transmembrane region" description="Helical" evidence="6">
    <location>
        <begin position="270"/>
        <end position="287"/>
    </location>
</feature>
<keyword evidence="5 6" id="KW-0472">Membrane</keyword>
<dbReference type="EMBL" id="PEDP01001760">
    <property type="protein sequence ID" value="POS83250.1"/>
    <property type="molecule type" value="Genomic_DNA"/>
</dbReference>
<feature type="domain" description="Major facilitator superfamily (MFS) profile" evidence="7">
    <location>
        <begin position="21"/>
        <end position="443"/>
    </location>
</feature>
<dbReference type="InterPro" id="IPR011701">
    <property type="entry name" value="MFS"/>
</dbReference>
<feature type="transmembrane region" description="Helical" evidence="6">
    <location>
        <begin position="180"/>
        <end position="200"/>
    </location>
</feature>
<dbReference type="GO" id="GO:0016020">
    <property type="term" value="C:membrane"/>
    <property type="evidence" value="ECO:0007669"/>
    <property type="project" value="UniProtKB-SubCell"/>
</dbReference>
<accession>A0A2S4PMK2</accession>
<keyword evidence="2" id="KW-0813">Transport</keyword>
<organism evidence="8 9">
    <name type="scientific">Erysiphe pulchra</name>
    <dbReference type="NCBI Taxonomy" id="225359"/>
    <lineage>
        <taxon>Eukaryota</taxon>
        <taxon>Fungi</taxon>
        <taxon>Dikarya</taxon>
        <taxon>Ascomycota</taxon>
        <taxon>Pezizomycotina</taxon>
        <taxon>Leotiomycetes</taxon>
        <taxon>Erysiphales</taxon>
        <taxon>Erysiphaceae</taxon>
        <taxon>Erysiphe</taxon>
    </lineage>
</organism>
<evidence type="ECO:0000256" key="6">
    <source>
        <dbReference type="SAM" id="Phobius"/>
    </source>
</evidence>
<feature type="transmembrane region" description="Helical" evidence="6">
    <location>
        <begin position="150"/>
        <end position="174"/>
    </location>
</feature>
<feature type="transmembrane region" description="Helical" evidence="6">
    <location>
        <begin position="66"/>
        <end position="87"/>
    </location>
</feature>
<evidence type="ECO:0000259" key="7">
    <source>
        <dbReference type="PROSITE" id="PS50850"/>
    </source>
</evidence>
<dbReference type="Gene3D" id="1.20.1250.20">
    <property type="entry name" value="MFS general substrate transporter like domains"/>
    <property type="match status" value="2"/>
</dbReference>
<dbReference type="PANTHER" id="PTHR23506">
    <property type="entry name" value="GH10249P"/>
    <property type="match status" value="1"/>
</dbReference>
<keyword evidence="9" id="KW-1185">Reference proteome</keyword>
<evidence type="ECO:0000256" key="3">
    <source>
        <dbReference type="ARBA" id="ARBA00022692"/>
    </source>
</evidence>
<dbReference type="Pfam" id="PF07690">
    <property type="entry name" value="MFS_1"/>
    <property type="match status" value="1"/>
</dbReference>
<gene>
    <name evidence="8" type="ORF">EPUL_003929</name>
</gene>
<dbReference type="InterPro" id="IPR050930">
    <property type="entry name" value="MFS_Vesicular_Transporter"/>
</dbReference>
<evidence type="ECO:0000256" key="5">
    <source>
        <dbReference type="ARBA" id="ARBA00023136"/>
    </source>
</evidence>
<dbReference type="InterPro" id="IPR036259">
    <property type="entry name" value="MFS_trans_sf"/>
</dbReference>
<keyword evidence="4 6" id="KW-1133">Transmembrane helix</keyword>
<evidence type="ECO:0000256" key="4">
    <source>
        <dbReference type="ARBA" id="ARBA00022989"/>
    </source>
</evidence>
<dbReference type="GO" id="GO:0022857">
    <property type="term" value="F:transmembrane transporter activity"/>
    <property type="evidence" value="ECO:0007669"/>
    <property type="project" value="InterPro"/>
</dbReference>
<sequence length="443" mass="48082">MSSKSPSPPCGLRWRSSTSFILGCVSTALFTDLFLYGIVVPLLPFILKNRLHTPHSEIQESISLLLAYYAGSSVISALPEGYLADILPTRRLPFLIGLLSMFISTLLLWLGQSWIVLVLARVFQGISASMVWTVSLTLVLDTVGSRRLGVALSSVFGFVSVGQLIAPVIGGIVYQHLGEGWVFSIGFILLFIDLVMRILIVEKKVVKRYKWDKISPLLQDDVIPSSETSPLISNKDPSNIDVTKWKLPSNVPSWFSKLPILYLTVTSPRILASLLLSFTHAVTLAIFDATLPLQGLDLFSFTSRSTGLMFVPLVLPYLLISPVIGAFIDRYGTKLPTVLGLLILALPLTLFSIVKAVSPGGEGYVIEVVKLEILLAVCGVGTACISSESLIDESIVIGNYEKANPESFPHGAPYAQLYAMTNMVFSLGLTLGPLVASSIKHGV</sequence>
<dbReference type="PANTHER" id="PTHR23506:SF37">
    <property type="entry name" value="MAJOR FACILITATOR SUPERFAMILY (MFS) PROFILE DOMAIN-CONTAINING PROTEIN"/>
    <property type="match status" value="1"/>
</dbReference>
<proteinExistence type="predicted"/>
<dbReference type="PROSITE" id="PS50850">
    <property type="entry name" value="MFS"/>
    <property type="match status" value="1"/>
</dbReference>
<evidence type="ECO:0000256" key="1">
    <source>
        <dbReference type="ARBA" id="ARBA00004141"/>
    </source>
</evidence>
<evidence type="ECO:0000256" key="2">
    <source>
        <dbReference type="ARBA" id="ARBA00022448"/>
    </source>
</evidence>
<feature type="transmembrane region" description="Helical" evidence="6">
    <location>
        <begin position="307"/>
        <end position="328"/>
    </location>
</feature>
<feature type="transmembrane region" description="Helical" evidence="6">
    <location>
        <begin position="122"/>
        <end position="143"/>
    </location>
</feature>
<feature type="transmembrane region" description="Helical" evidence="6">
    <location>
        <begin position="335"/>
        <end position="354"/>
    </location>
</feature>
<comment type="caution">
    <text evidence="8">The sequence shown here is derived from an EMBL/GenBank/DDBJ whole genome shotgun (WGS) entry which is preliminary data.</text>
</comment>
<dbReference type="AlphaFoldDB" id="A0A2S4PMK2"/>
<evidence type="ECO:0000313" key="9">
    <source>
        <dbReference type="Proteomes" id="UP000237438"/>
    </source>
</evidence>
<feature type="transmembrane region" description="Helical" evidence="6">
    <location>
        <begin position="20"/>
        <end position="46"/>
    </location>
</feature>
<feature type="transmembrane region" description="Helical" evidence="6">
    <location>
        <begin position="94"/>
        <end position="116"/>
    </location>
</feature>
<dbReference type="Proteomes" id="UP000237438">
    <property type="component" value="Unassembled WGS sequence"/>
</dbReference>
<evidence type="ECO:0000313" key="8">
    <source>
        <dbReference type="EMBL" id="POS83250.1"/>
    </source>
</evidence>
<dbReference type="InterPro" id="IPR020846">
    <property type="entry name" value="MFS_dom"/>
</dbReference>
<feature type="transmembrane region" description="Helical" evidence="6">
    <location>
        <begin position="417"/>
        <end position="436"/>
    </location>
</feature>
<name>A0A2S4PMK2_9PEZI</name>